<accession>A0A151SUW1</accession>
<dbReference type="AlphaFoldDB" id="A0A151SUW1"/>
<dbReference type="Gramene" id="C.cajan_13550.t">
    <property type="protein sequence ID" value="C.cajan_13550.t"/>
    <property type="gene ID" value="C.cajan_13550"/>
</dbReference>
<dbReference type="Proteomes" id="UP000075243">
    <property type="component" value="Chromosome 10"/>
</dbReference>
<organism evidence="1 2">
    <name type="scientific">Cajanus cajan</name>
    <name type="common">Pigeon pea</name>
    <name type="synonym">Cajanus indicus</name>
    <dbReference type="NCBI Taxonomy" id="3821"/>
    <lineage>
        <taxon>Eukaryota</taxon>
        <taxon>Viridiplantae</taxon>
        <taxon>Streptophyta</taxon>
        <taxon>Embryophyta</taxon>
        <taxon>Tracheophyta</taxon>
        <taxon>Spermatophyta</taxon>
        <taxon>Magnoliopsida</taxon>
        <taxon>eudicotyledons</taxon>
        <taxon>Gunneridae</taxon>
        <taxon>Pentapetalae</taxon>
        <taxon>rosids</taxon>
        <taxon>fabids</taxon>
        <taxon>Fabales</taxon>
        <taxon>Fabaceae</taxon>
        <taxon>Papilionoideae</taxon>
        <taxon>50 kb inversion clade</taxon>
        <taxon>NPAAA clade</taxon>
        <taxon>indigoferoid/millettioid clade</taxon>
        <taxon>Phaseoleae</taxon>
        <taxon>Cajanus</taxon>
    </lineage>
</organism>
<dbReference type="EMBL" id="CM003612">
    <property type="protein sequence ID" value="KYP58552.1"/>
    <property type="molecule type" value="Genomic_DNA"/>
</dbReference>
<evidence type="ECO:0000313" key="1">
    <source>
        <dbReference type="EMBL" id="KYP58552.1"/>
    </source>
</evidence>
<evidence type="ECO:0000313" key="2">
    <source>
        <dbReference type="Proteomes" id="UP000075243"/>
    </source>
</evidence>
<sequence>NLNFGGGEDLNLLYSNSPEDSKRGLNPWCLGSKEHFKGEEATGVRKGVSIVNMRSLKLLVLDPFLLLSPLDLPSSLSKSSFVSSLMGKRNLGGPARLCSLINSDSTPSSPKDL</sequence>
<gene>
    <name evidence="1" type="ORF">KK1_013965</name>
</gene>
<feature type="non-terminal residue" evidence="1">
    <location>
        <position position="1"/>
    </location>
</feature>
<name>A0A151SUW1_CAJCA</name>
<protein>
    <submittedName>
        <fullName evidence="1">Uncharacterized protein</fullName>
    </submittedName>
</protein>
<proteinExistence type="predicted"/>
<keyword evidence="2" id="KW-1185">Reference proteome</keyword>
<reference evidence="1 2" key="1">
    <citation type="journal article" date="2012" name="Nat. Biotechnol.">
        <title>Draft genome sequence of pigeonpea (Cajanus cajan), an orphan legume crop of resource-poor farmers.</title>
        <authorList>
            <person name="Varshney R.K."/>
            <person name="Chen W."/>
            <person name="Li Y."/>
            <person name="Bharti A.K."/>
            <person name="Saxena R.K."/>
            <person name="Schlueter J.A."/>
            <person name="Donoghue M.T."/>
            <person name="Azam S."/>
            <person name="Fan G."/>
            <person name="Whaley A.M."/>
            <person name="Farmer A.D."/>
            <person name="Sheridan J."/>
            <person name="Iwata A."/>
            <person name="Tuteja R."/>
            <person name="Penmetsa R.V."/>
            <person name="Wu W."/>
            <person name="Upadhyaya H.D."/>
            <person name="Yang S.P."/>
            <person name="Shah T."/>
            <person name="Saxena K.B."/>
            <person name="Michael T."/>
            <person name="McCombie W.R."/>
            <person name="Yang B."/>
            <person name="Zhang G."/>
            <person name="Yang H."/>
            <person name="Wang J."/>
            <person name="Spillane C."/>
            <person name="Cook D.R."/>
            <person name="May G.D."/>
            <person name="Xu X."/>
            <person name="Jackson S.A."/>
        </authorList>
    </citation>
    <scope>NUCLEOTIDE SEQUENCE [LARGE SCALE GENOMIC DNA]</scope>
    <source>
        <strain evidence="2">cv. Asha</strain>
    </source>
</reference>